<accession>A0A377M4C5</accession>
<protein>
    <submittedName>
        <fullName evidence="4">Arginine succinyltransferase</fullName>
        <ecNumber evidence="4">2.3.1.109</ecNumber>
    </submittedName>
</protein>
<name>A0A377M4C5_ENTCL</name>
<keyword evidence="3 4" id="KW-0012">Acyltransferase</keyword>
<dbReference type="PANTHER" id="PTHR30420">
    <property type="entry name" value="N-SUCCINYLARGININE DIHYDROLASE"/>
    <property type="match status" value="1"/>
</dbReference>
<evidence type="ECO:0000313" key="5">
    <source>
        <dbReference type="Proteomes" id="UP000255106"/>
    </source>
</evidence>
<keyword evidence="1" id="KW-0056">Arginine metabolism</keyword>
<sequence>MPKHPIYTHFLTPEAQAVIGEVHPQTAPARAVLEKEGFRYRNYVDIFDGGPTLECDIDRVRAIRKSRLVDVSEGQLAPGDWPACLVANENYTNFRAMLVRTNPKCERLVLTAAELDALKCNAGDTVRLVRLCPEEKTA</sequence>
<dbReference type="Gene3D" id="2.40.40.20">
    <property type="match status" value="1"/>
</dbReference>
<evidence type="ECO:0000256" key="2">
    <source>
        <dbReference type="ARBA" id="ARBA00022679"/>
    </source>
</evidence>
<gene>
    <name evidence="4" type="primary">aruG_1</name>
    <name evidence="4" type="ORF">NCTC10005_05322</name>
</gene>
<dbReference type="AlphaFoldDB" id="A0A377M4C5"/>
<proteinExistence type="predicted"/>
<keyword evidence="2 4" id="KW-0808">Transferase</keyword>
<dbReference type="InterPro" id="IPR016181">
    <property type="entry name" value="Acyl_CoA_acyltransferase"/>
</dbReference>
<dbReference type="PANTHER" id="PTHR30420:SF1">
    <property type="entry name" value="ARGININE N-SUCCINYLTRANSFERASE"/>
    <property type="match status" value="1"/>
</dbReference>
<reference evidence="4 5" key="1">
    <citation type="submission" date="2018-06" db="EMBL/GenBank/DDBJ databases">
        <authorList>
            <consortium name="Pathogen Informatics"/>
            <person name="Doyle S."/>
        </authorList>
    </citation>
    <scope>NUCLEOTIDE SEQUENCE [LARGE SCALE GENOMIC DNA]</scope>
    <source>
        <strain evidence="4 5">NCTC10005</strain>
    </source>
</reference>
<evidence type="ECO:0000256" key="3">
    <source>
        <dbReference type="ARBA" id="ARBA00023315"/>
    </source>
</evidence>
<dbReference type="InterPro" id="IPR007041">
    <property type="entry name" value="Arg_succinylTrfase_AstA/AruG"/>
</dbReference>
<dbReference type="SUPFAM" id="SSF55729">
    <property type="entry name" value="Acyl-CoA N-acyltransferases (Nat)"/>
    <property type="match status" value="1"/>
</dbReference>
<organism evidence="4 5">
    <name type="scientific">Enterobacter cloacae</name>
    <dbReference type="NCBI Taxonomy" id="550"/>
    <lineage>
        <taxon>Bacteria</taxon>
        <taxon>Pseudomonadati</taxon>
        <taxon>Pseudomonadota</taxon>
        <taxon>Gammaproteobacteria</taxon>
        <taxon>Enterobacterales</taxon>
        <taxon>Enterobacteriaceae</taxon>
        <taxon>Enterobacter</taxon>
        <taxon>Enterobacter cloacae complex</taxon>
    </lineage>
</organism>
<dbReference type="GO" id="GO:0006527">
    <property type="term" value="P:L-arginine catabolic process"/>
    <property type="evidence" value="ECO:0007669"/>
    <property type="project" value="InterPro"/>
</dbReference>
<dbReference type="Pfam" id="PF04958">
    <property type="entry name" value="AstA"/>
    <property type="match status" value="1"/>
</dbReference>
<dbReference type="EMBL" id="UGJB01000004">
    <property type="protein sequence ID" value="STQ12531.1"/>
    <property type="molecule type" value="Genomic_DNA"/>
</dbReference>
<dbReference type="GO" id="GO:0008791">
    <property type="term" value="F:arginine N-succinyltransferase activity"/>
    <property type="evidence" value="ECO:0007669"/>
    <property type="project" value="UniProtKB-EC"/>
</dbReference>
<dbReference type="Proteomes" id="UP000255106">
    <property type="component" value="Unassembled WGS sequence"/>
</dbReference>
<evidence type="ECO:0000313" key="4">
    <source>
        <dbReference type="EMBL" id="STQ12531.1"/>
    </source>
</evidence>
<evidence type="ECO:0000256" key="1">
    <source>
        <dbReference type="ARBA" id="ARBA00022503"/>
    </source>
</evidence>
<dbReference type="EC" id="2.3.1.109" evidence="4"/>